<sequence>MYIRLGKYEAVIGNSFILLDFGTLGIFRHKLGQKVHWDTGRCAPSQRPTFVLARLYIGLDAQSKTE</sequence>
<reference evidence="1" key="2">
    <citation type="journal article" date="2016" name="Fungal Biol.">
        <title>Ochratoxin A production by Penicillium thymicola.</title>
        <authorList>
            <person name="Nguyen H.D.T."/>
            <person name="McMullin D.R."/>
            <person name="Ponomareva E."/>
            <person name="Riley R."/>
            <person name="Pomraning K.R."/>
            <person name="Baker S.E."/>
            <person name="Seifert K.A."/>
        </authorList>
    </citation>
    <scope>NUCLEOTIDE SEQUENCE</scope>
    <source>
        <strain evidence="1">DAOM 180753</strain>
    </source>
</reference>
<reference evidence="1" key="1">
    <citation type="submission" date="2015-06" db="EMBL/GenBank/DDBJ databases">
        <authorList>
            <person name="Nguyen H."/>
        </authorList>
    </citation>
    <scope>NUCLEOTIDE SEQUENCE</scope>
    <source>
        <strain evidence="1">DAOM 180753</strain>
    </source>
</reference>
<dbReference type="AlphaFoldDB" id="A0AAI9XAF9"/>
<evidence type="ECO:0000313" key="1">
    <source>
        <dbReference type="EMBL" id="KAJ9490031.1"/>
    </source>
</evidence>
<organism evidence="1 2">
    <name type="scientific">Penicillium thymicola</name>
    <dbReference type="NCBI Taxonomy" id="293382"/>
    <lineage>
        <taxon>Eukaryota</taxon>
        <taxon>Fungi</taxon>
        <taxon>Dikarya</taxon>
        <taxon>Ascomycota</taxon>
        <taxon>Pezizomycotina</taxon>
        <taxon>Eurotiomycetes</taxon>
        <taxon>Eurotiomycetidae</taxon>
        <taxon>Eurotiales</taxon>
        <taxon>Aspergillaceae</taxon>
        <taxon>Penicillium</taxon>
    </lineage>
</organism>
<gene>
    <name evidence="1" type="ORF">VN97_g3247</name>
</gene>
<protein>
    <submittedName>
        <fullName evidence="1">Uncharacterized protein</fullName>
    </submittedName>
</protein>
<proteinExistence type="predicted"/>
<keyword evidence="2" id="KW-1185">Reference proteome</keyword>
<accession>A0AAI9XAF9</accession>
<dbReference type="EMBL" id="LACB01000068">
    <property type="protein sequence ID" value="KAJ9490031.1"/>
    <property type="molecule type" value="Genomic_DNA"/>
</dbReference>
<comment type="caution">
    <text evidence="1">The sequence shown here is derived from an EMBL/GenBank/DDBJ whole genome shotgun (WGS) entry which is preliminary data.</text>
</comment>
<name>A0AAI9XAF9_PENTH</name>
<dbReference type="Proteomes" id="UP001227192">
    <property type="component" value="Unassembled WGS sequence"/>
</dbReference>
<evidence type="ECO:0000313" key="2">
    <source>
        <dbReference type="Proteomes" id="UP001227192"/>
    </source>
</evidence>